<evidence type="ECO:0000313" key="2">
    <source>
        <dbReference type="EMBL" id="MPM71332.1"/>
    </source>
</evidence>
<accession>A0A645C143</accession>
<comment type="caution">
    <text evidence="2">The sequence shown here is derived from an EMBL/GenBank/DDBJ whole genome shotgun (WGS) entry which is preliminary data.</text>
</comment>
<protein>
    <submittedName>
        <fullName evidence="2">Uncharacterized protein</fullName>
    </submittedName>
</protein>
<feature type="region of interest" description="Disordered" evidence="1">
    <location>
        <begin position="78"/>
        <end position="106"/>
    </location>
</feature>
<dbReference type="AlphaFoldDB" id="A0A645C143"/>
<reference evidence="2" key="1">
    <citation type="submission" date="2019-08" db="EMBL/GenBank/DDBJ databases">
        <authorList>
            <person name="Kucharzyk K."/>
            <person name="Murdoch R.W."/>
            <person name="Higgins S."/>
            <person name="Loffler F."/>
        </authorList>
    </citation>
    <scope>NUCLEOTIDE SEQUENCE</scope>
</reference>
<dbReference type="EMBL" id="VSSQ01024044">
    <property type="protein sequence ID" value="MPM71332.1"/>
    <property type="molecule type" value="Genomic_DNA"/>
</dbReference>
<organism evidence="2">
    <name type="scientific">bioreactor metagenome</name>
    <dbReference type="NCBI Taxonomy" id="1076179"/>
    <lineage>
        <taxon>unclassified sequences</taxon>
        <taxon>metagenomes</taxon>
        <taxon>ecological metagenomes</taxon>
    </lineage>
</organism>
<feature type="region of interest" description="Disordered" evidence="1">
    <location>
        <begin position="1"/>
        <end position="23"/>
    </location>
</feature>
<evidence type="ECO:0000256" key="1">
    <source>
        <dbReference type="SAM" id="MobiDB-lite"/>
    </source>
</evidence>
<gene>
    <name evidence="2" type="ORF">SDC9_118296</name>
</gene>
<name>A0A645C143_9ZZZZ</name>
<proteinExistence type="predicted"/>
<sequence length="106" mass="11453">MALLRQPVGQQRPAHTHRGGGAAVVAHQRVGHRLAGIHQASAAEDLHTVFAFGGGAARRRGRAFGLAGLHVARIGARRRLDSRQRRSRCAALHERQQAGRGQAVYE</sequence>